<evidence type="ECO:0000313" key="3">
    <source>
        <dbReference type="Proteomes" id="UP001527099"/>
    </source>
</evidence>
<feature type="signal peptide" evidence="1">
    <location>
        <begin position="1"/>
        <end position="25"/>
    </location>
</feature>
<keyword evidence="3" id="KW-1185">Reference proteome</keyword>
<protein>
    <submittedName>
        <fullName evidence="2">Uncharacterized protein</fullName>
    </submittedName>
</protein>
<dbReference type="EMBL" id="JAMDMX010000011">
    <property type="protein sequence ID" value="MCY9692320.1"/>
    <property type="molecule type" value="Genomic_DNA"/>
</dbReference>
<evidence type="ECO:0000256" key="1">
    <source>
        <dbReference type="SAM" id="SignalP"/>
    </source>
</evidence>
<accession>A0ABT4G852</accession>
<comment type="caution">
    <text evidence="2">The sequence shown here is derived from an EMBL/GenBank/DDBJ whole genome shotgun (WGS) entry which is preliminary data.</text>
</comment>
<reference evidence="2 3" key="1">
    <citation type="submission" date="2022-05" db="EMBL/GenBank/DDBJ databases">
        <title>Genome Sequencing of Bee-Associated Microbes.</title>
        <authorList>
            <person name="Dunlap C."/>
        </authorList>
    </citation>
    <scope>NUCLEOTIDE SEQUENCE [LARGE SCALE GENOMIC DNA]</scope>
    <source>
        <strain evidence="2 3">NRRL B-14421</strain>
    </source>
</reference>
<feature type="chain" id="PRO_5046940702" evidence="1">
    <location>
        <begin position="26"/>
        <end position="270"/>
    </location>
</feature>
<dbReference type="Proteomes" id="UP001527099">
    <property type="component" value="Unassembled WGS sequence"/>
</dbReference>
<organism evidence="2 3">
    <name type="scientific">Paenibacillus alginolyticus</name>
    <dbReference type="NCBI Taxonomy" id="59839"/>
    <lineage>
        <taxon>Bacteria</taxon>
        <taxon>Bacillati</taxon>
        <taxon>Bacillota</taxon>
        <taxon>Bacilli</taxon>
        <taxon>Bacillales</taxon>
        <taxon>Paenibacillaceae</taxon>
        <taxon>Paenibacillus</taxon>
    </lineage>
</organism>
<evidence type="ECO:0000313" key="2">
    <source>
        <dbReference type="EMBL" id="MCY9692320.1"/>
    </source>
</evidence>
<keyword evidence="1" id="KW-0732">Signal</keyword>
<dbReference type="RefSeq" id="WP_029196970.1">
    <property type="nucleotide sequence ID" value="NZ_JAMDMW010000153.1"/>
</dbReference>
<gene>
    <name evidence="2" type="ORF">M5X19_05270</name>
</gene>
<sequence length="270" mass="29497">MVFRKLAVMSITAVLSISFFSAALAAGPEVQERVIQEHKEIKDPDKLWERAVQGIDDSPYKESKATNTVSVKLIKKDSAGEIQTEEASDVTSETLSTTQLLSVVEKNGAKVESYATTTFAVVKGKNVPTKKPGVEDSNVSILSSRDDSKWDDTIAVKAYSTVYWDNKYDSNNLLHVDMYGVTGGWSYGGEGNYTLSNRKVTNGQVGPSSFGITTYQTASFYPSTNTYSAVVPDSWYGVTSSKYSSVGSTSEITITRGTSSWLLSFPNRIY</sequence>
<proteinExistence type="predicted"/>
<name>A0ABT4G852_9BACL</name>